<keyword evidence="3" id="KW-1185">Reference proteome</keyword>
<protein>
    <recommendedName>
        <fullName evidence="4">Phage holin family Hol44, holin superfamily V</fullName>
    </recommendedName>
</protein>
<evidence type="ECO:0000256" key="1">
    <source>
        <dbReference type="SAM" id="Phobius"/>
    </source>
</evidence>
<name>A0A1I3LXA7_9BACL</name>
<dbReference type="STRING" id="1884381.SAMN05518846_101456"/>
<evidence type="ECO:0008006" key="4">
    <source>
        <dbReference type="Google" id="ProtNLM"/>
    </source>
</evidence>
<dbReference type="EMBL" id="FORT01000001">
    <property type="protein sequence ID" value="SFI89421.1"/>
    <property type="molecule type" value="Genomic_DNA"/>
</dbReference>
<evidence type="ECO:0000313" key="3">
    <source>
        <dbReference type="Proteomes" id="UP000198915"/>
    </source>
</evidence>
<keyword evidence="1" id="KW-0472">Membrane</keyword>
<keyword evidence="1" id="KW-0812">Transmembrane</keyword>
<keyword evidence="1" id="KW-1133">Transmembrane helix</keyword>
<dbReference type="RefSeq" id="WP_092266324.1">
    <property type="nucleotide sequence ID" value="NZ_FORT01000001.1"/>
</dbReference>
<evidence type="ECO:0000313" key="2">
    <source>
        <dbReference type="EMBL" id="SFI89421.1"/>
    </source>
</evidence>
<gene>
    <name evidence="2" type="ORF">SAMN05518846_101456</name>
</gene>
<dbReference type="AlphaFoldDB" id="A0A1I3LXA7"/>
<organism evidence="2 3">
    <name type="scientific">Brevibacillus centrosporus</name>
    <dbReference type="NCBI Taxonomy" id="54910"/>
    <lineage>
        <taxon>Bacteria</taxon>
        <taxon>Bacillati</taxon>
        <taxon>Bacillota</taxon>
        <taxon>Bacilli</taxon>
        <taxon>Bacillales</taxon>
        <taxon>Paenibacillaceae</taxon>
        <taxon>Brevibacillus</taxon>
    </lineage>
</organism>
<feature type="transmembrane region" description="Helical" evidence="1">
    <location>
        <begin position="56"/>
        <end position="74"/>
    </location>
</feature>
<feature type="transmembrane region" description="Helical" evidence="1">
    <location>
        <begin position="6"/>
        <end position="25"/>
    </location>
</feature>
<proteinExistence type="predicted"/>
<reference evidence="3" key="1">
    <citation type="submission" date="2016-10" db="EMBL/GenBank/DDBJ databases">
        <authorList>
            <person name="Varghese N."/>
            <person name="Submissions S."/>
        </authorList>
    </citation>
    <scope>NUCLEOTIDE SEQUENCE [LARGE SCALE GENOMIC DNA]</scope>
    <source>
        <strain evidence="3">OK042</strain>
    </source>
</reference>
<accession>A0A1I3LXA7</accession>
<sequence length="85" mass="9077">MLQIDLSVFDATVIPAMLFLLWIAIQMGVPKKFIPLLAVVLCVPVGLYFIGMNGVGLIAGILLAASIVGFHSGAKNTMQLFKTSK</sequence>
<dbReference type="Proteomes" id="UP000198915">
    <property type="component" value="Unassembled WGS sequence"/>
</dbReference>